<comment type="caution">
    <text evidence="1">The sequence shown here is derived from an EMBL/GenBank/DDBJ whole genome shotgun (WGS) entry which is preliminary data.</text>
</comment>
<keyword evidence="2" id="KW-1185">Reference proteome</keyword>
<gene>
    <name evidence="1" type="ORF">PBRASI_LOCUS6894</name>
</gene>
<evidence type="ECO:0000313" key="2">
    <source>
        <dbReference type="Proteomes" id="UP000789739"/>
    </source>
</evidence>
<accession>A0A9N9G9C4</accession>
<sequence length="61" mass="7126">MPTTFNDFQDFSMDMVELMNLQTDVLSTTHMIIRAYENDDIYKVDLTFIQDTPYKSPCPSP</sequence>
<evidence type="ECO:0000313" key="1">
    <source>
        <dbReference type="EMBL" id="CAG8586439.1"/>
    </source>
</evidence>
<dbReference type="OrthoDB" id="2439067at2759"/>
<dbReference type="AlphaFoldDB" id="A0A9N9G9C4"/>
<reference evidence="1" key="1">
    <citation type="submission" date="2021-06" db="EMBL/GenBank/DDBJ databases">
        <authorList>
            <person name="Kallberg Y."/>
            <person name="Tangrot J."/>
            <person name="Rosling A."/>
        </authorList>
    </citation>
    <scope>NUCLEOTIDE SEQUENCE</scope>
    <source>
        <strain evidence="1">BR232B</strain>
    </source>
</reference>
<dbReference type="Proteomes" id="UP000789739">
    <property type="component" value="Unassembled WGS sequence"/>
</dbReference>
<dbReference type="EMBL" id="CAJVPI010000980">
    <property type="protein sequence ID" value="CAG8586439.1"/>
    <property type="molecule type" value="Genomic_DNA"/>
</dbReference>
<organism evidence="1 2">
    <name type="scientific">Paraglomus brasilianum</name>
    <dbReference type="NCBI Taxonomy" id="144538"/>
    <lineage>
        <taxon>Eukaryota</taxon>
        <taxon>Fungi</taxon>
        <taxon>Fungi incertae sedis</taxon>
        <taxon>Mucoromycota</taxon>
        <taxon>Glomeromycotina</taxon>
        <taxon>Glomeromycetes</taxon>
        <taxon>Paraglomerales</taxon>
        <taxon>Paraglomeraceae</taxon>
        <taxon>Paraglomus</taxon>
    </lineage>
</organism>
<name>A0A9N9G9C4_9GLOM</name>
<proteinExistence type="predicted"/>
<protein>
    <submittedName>
        <fullName evidence="1">622_t:CDS:1</fullName>
    </submittedName>
</protein>